<organism evidence="1 2">
    <name type="scientific">Microvirga arabica</name>
    <dbReference type="NCBI Taxonomy" id="1128671"/>
    <lineage>
        <taxon>Bacteria</taxon>
        <taxon>Pseudomonadati</taxon>
        <taxon>Pseudomonadota</taxon>
        <taxon>Alphaproteobacteria</taxon>
        <taxon>Hyphomicrobiales</taxon>
        <taxon>Methylobacteriaceae</taxon>
        <taxon>Microvirga</taxon>
    </lineage>
</organism>
<protein>
    <submittedName>
        <fullName evidence="1">Uncharacterized protein</fullName>
    </submittedName>
</protein>
<proteinExistence type="predicted"/>
<dbReference type="EMBL" id="JBHOMY010000081">
    <property type="protein sequence ID" value="MFC1459087.1"/>
    <property type="molecule type" value="Genomic_DNA"/>
</dbReference>
<sequence length="79" mass="8349">MVGGHEGQLVLAAGHLVAVLSRVTAEETLGEREQVGGWFLEAGFGPCGPLMSVTPPVFADLDQALAWVRTRLETGFNPS</sequence>
<keyword evidence="2" id="KW-1185">Reference proteome</keyword>
<gene>
    <name evidence="1" type="ORF">ACETIH_20750</name>
</gene>
<evidence type="ECO:0000313" key="2">
    <source>
        <dbReference type="Proteomes" id="UP001593940"/>
    </source>
</evidence>
<evidence type="ECO:0000313" key="1">
    <source>
        <dbReference type="EMBL" id="MFC1459087.1"/>
    </source>
</evidence>
<dbReference type="RefSeq" id="WP_377030833.1">
    <property type="nucleotide sequence ID" value="NZ_JBHOMY010000081.1"/>
</dbReference>
<reference evidence="1 2" key="1">
    <citation type="submission" date="2024-09" db="EMBL/GenBank/DDBJ databases">
        <title>Nodulacao em especies de Leguminosae Basais da Amazonia e Caracterizacao dos Rizobios e Bacterias Associadas aos Nodulos.</title>
        <authorList>
            <person name="Jambeiro I.C.A."/>
            <person name="Lopes I.S."/>
            <person name="Aguiar E.R.G.R."/>
            <person name="Santos A.F.J."/>
            <person name="Dos Santos J.M.F."/>
            <person name="Gross E."/>
        </authorList>
    </citation>
    <scope>NUCLEOTIDE SEQUENCE [LARGE SCALE GENOMIC DNA]</scope>
    <source>
        <strain evidence="1 2">BRUESC1165</strain>
    </source>
</reference>
<name>A0ABV6YCR2_9HYPH</name>
<accession>A0ABV6YCR2</accession>
<comment type="caution">
    <text evidence="1">The sequence shown here is derived from an EMBL/GenBank/DDBJ whole genome shotgun (WGS) entry which is preliminary data.</text>
</comment>
<dbReference type="Proteomes" id="UP001593940">
    <property type="component" value="Unassembled WGS sequence"/>
</dbReference>